<dbReference type="AlphaFoldDB" id="V4AVR3"/>
<dbReference type="CTD" id="20244694"/>
<organism evidence="1 2">
    <name type="scientific">Lottia gigantea</name>
    <name type="common">Giant owl limpet</name>
    <dbReference type="NCBI Taxonomy" id="225164"/>
    <lineage>
        <taxon>Eukaryota</taxon>
        <taxon>Metazoa</taxon>
        <taxon>Spiralia</taxon>
        <taxon>Lophotrochozoa</taxon>
        <taxon>Mollusca</taxon>
        <taxon>Gastropoda</taxon>
        <taxon>Patellogastropoda</taxon>
        <taxon>Lottioidea</taxon>
        <taxon>Lottiidae</taxon>
        <taxon>Lottia</taxon>
    </lineage>
</organism>
<evidence type="ECO:0000313" key="2">
    <source>
        <dbReference type="Proteomes" id="UP000030746"/>
    </source>
</evidence>
<evidence type="ECO:0008006" key="3">
    <source>
        <dbReference type="Google" id="ProtNLM"/>
    </source>
</evidence>
<dbReference type="Pfam" id="PF14736">
    <property type="entry name" value="N_Asn_amidohyd"/>
    <property type="match status" value="1"/>
</dbReference>
<proteinExistence type="predicted"/>
<dbReference type="Proteomes" id="UP000030746">
    <property type="component" value="Unassembled WGS sequence"/>
</dbReference>
<dbReference type="KEGG" id="lgi:LOTGIDRAFT_186232"/>
<dbReference type="GO" id="GO:0006511">
    <property type="term" value="P:ubiquitin-dependent protein catabolic process"/>
    <property type="evidence" value="ECO:0007669"/>
    <property type="project" value="TreeGrafter"/>
</dbReference>
<accession>V4AVR3</accession>
<gene>
    <name evidence="1" type="ORF">LOTGIDRAFT_186232</name>
</gene>
<dbReference type="InterPro" id="IPR026750">
    <property type="entry name" value="NTAN1"/>
</dbReference>
<dbReference type="HOGENOM" id="CLU_077981_1_0_1"/>
<name>V4AVR3_LOTGI</name>
<sequence length="308" mass="33990">MPLYAVGSRVGFVPSTIGLFLESYPSFQESAKSLCASQTQNVNGHGLLYVGQREFAGTSPTDDVINVIGSEDATTCHLAVFRHTGSGSVCVSHFDGCGTEQGIKDMISLLLDLSKGAQEGKIEIHLLGGFKDSRNLSQKLSLEILNCLCRLEEDVHLVTACITDLNTTYINGTPFPVIYGIAVNVNTGEIYKARFTDKGPDQPLRSARHFTGGHEMLNIYDPINKQLSIGPFSYTSQQNVDYYCRLPNHVIRKHLSTSPEQEPEGFEDSVRAAFIQIRDYPNPMKSHFSHGGARRYKKQPDGTWILVS</sequence>
<dbReference type="EMBL" id="KB200521">
    <property type="protein sequence ID" value="ESP01448.1"/>
    <property type="molecule type" value="Genomic_DNA"/>
</dbReference>
<dbReference type="STRING" id="225164.V4AVR3"/>
<dbReference type="GeneID" id="20244694"/>
<keyword evidence="2" id="KW-1185">Reference proteome</keyword>
<dbReference type="RefSeq" id="XP_009048082.1">
    <property type="nucleotide sequence ID" value="XM_009049834.1"/>
</dbReference>
<dbReference type="GO" id="GO:0005634">
    <property type="term" value="C:nucleus"/>
    <property type="evidence" value="ECO:0007669"/>
    <property type="project" value="TreeGrafter"/>
</dbReference>
<evidence type="ECO:0000313" key="1">
    <source>
        <dbReference type="EMBL" id="ESP01448.1"/>
    </source>
</evidence>
<dbReference type="OMA" id="WRETFPM"/>
<dbReference type="PANTHER" id="PTHR12498:SF0">
    <property type="entry name" value="PROTEIN N-TERMINAL ASPARAGINE AMIDOHYDROLASE"/>
    <property type="match status" value="1"/>
</dbReference>
<dbReference type="PANTHER" id="PTHR12498">
    <property type="entry name" value="N-TERMINAL ASPARAGINE AMIDOHYDROLASE"/>
    <property type="match status" value="1"/>
</dbReference>
<reference evidence="1 2" key="1">
    <citation type="journal article" date="2013" name="Nature">
        <title>Insights into bilaterian evolution from three spiralian genomes.</title>
        <authorList>
            <person name="Simakov O."/>
            <person name="Marletaz F."/>
            <person name="Cho S.J."/>
            <person name="Edsinger-Gonzales E."/>
            <person name="Havlak P."/>
            <person name="Hellsten U."/>
            <person name="Kuo D.H."/>
            <person name="Larsson T."/>
            <person name="Lv J."/>
            <person name="Arendt D."/>
            <person name="Savage R."/>
            <person name="Osoegawa K."/>
            <person name="de Jong P."/>
            <person name="Grimwood J."/>
            <person name="Chapman J.A."/>
            <person name="Shapiro H."/>
            <person name="Aerts A."/>
            <person name="Otillar R.P."/>
            <person name="Terry A.Y."/>
            <person name="Boore J.L."/>
            <person name="Grigoriev I.V."/>
            <person name="Lindberg D.R."/>
            <person name="Seaver E.C."/>
            <person name="Weisblat D.A."/>
            <person name="Putnam N.H."/>
            <person name="Rokhsar D.S."/>
        </authorList>
    </citation>
    <scope>NUCLEOTIDE SEQUENCE [LARGE SCALE GENOMIC DNA]</scope>
</reference>
<dbReference type="GO" id="GO:0008418">
    <property type="term" value="F:protein-N-terminal asparagine amidohydrolase activity"/>
    <property type="evidence" value="ECO:0007669"/>
    <property type="project" value="InterPro"/>
</dbReference>
<protein>
    <recommendedName>
        <fullName evidence="3">Protein N-terminal asparagine amidohydrolase</fullName>
    </recommendedName>
</protein>
<dbReference type="OrthoDB" id="539995at2759"/>